<dbReference type="GO" id="GO:0035597">
    <property type="term" value="F:tRNA-2-methylthio-N(6)-dimethylallyladenosine(37) synthase activity"/>
    <property type="evidence" value="ECO:0007669"/>
    <property type="project" value="UniProtKB-EC"/>
</dbReference>
<dbReference type="InterPro" id="IPR038135">
    <property type="entry name" value="Methylthiotransferase_N_sf"/>
</dbReference>
<evidence type="ECO:0000256" key="10">
    <source>
        <dbReference type="ARBA" id="ARBA00068570"/>
    </source>
</evidence>
<dbReference type="SUPFAM" id="SSF102114">
    <property type="entry name" value="Radical SAM enzymes"/>
    <property type="match status" value="1"/>
</dbReference>
<dbReference type="InterPro" id="IPR020612">
    <property type="entry name" value="Methylthiotransferase_CS"/>
</dbReference>
<dbReference type="PROSITE" id="PS51449">
    <property type="entry name" value="MTTASE_N"/>
    <property type="match status" value="1"/>
</dbReference>
<dbReference type="Pfam" id="PF00919">
    <property type="entry name" value="UPF0004"/>
    <property type="match status" value="1"/>
</dbReference>
<evidence type="ECO:0000256" key="11">
    <source>
        <dbReference type="ARBA" id="ARBA00080698"/>
    </source>
</evidence>
<keyword evidence="7" id="KW-0408">Iron</keyword>
<dbReference type="InterPro" id="IPR002792">
    <property type="entry name" value="TRAM_dom"/>
</dbReference>
<dbReference type="GO" id="GO:0046872">
    <property type="term" value="F:metal ion binding"/>
    <property type="evidence" value="ECO:0007669"/>
    <property type="project" value="UniProtKB-KW"/>
</dbReference>
<sequence>MNYLLKTFGCQMNYADSEKINMILLQSGLRKVLECGEADILVLNTCSVRQKWEDRVYGYIREARALAEKQGKTLIVGITGCMVRKTGLHGKYYESERKRKAAKSIELIRDESSLFNSDDKIFGVTDTVDFTLRIEEIHYLTKILSLITQTEIGNDAKWNDYLQAKQFQENESSANIIIQTGCDNFCSYCIVPYTRGREKSRPQEEILREIEECAASGTKEITLLGQNVNSYGKETRKKLWNSEELKWNRENTEKTPFRELLEKANAIKWPDRIRFTSSNPHDMTPDILDAHFELDHMCHHLHFALQSGSDEVLRNMNRKHTFEDFRLQVEYLRSRDPLFSISTDIIVGFPGETEEQFQETVRAFEICDFDFAFIARYSPRRGTQAAEMTRNSLNQGISEKWWNLSWKSRTAMSRTKNSTANEEAEIWTQSSPFAEIPMKEKARRWDILNTLLYQSVQRRNKLMLGRIEEILISEKGKDGQFIGRTRNFKEVHIKTIPDIKIGDMVSVNITEMDRWILRGEIL</sequence>
<proteinExistence type="predicted"/>
<evidence type="ECO:0000256" key="2">
    <source>
        <dbReference type="ARBA" id="ARBA00003234"/>
    </source>
</evidence>
<dbReference type="CDD" id="cd01335">
    <property type="entry name" value="Radical_SAM"/>
    <property type="match status" value="1"/>
</dbReference>
<evidence type="ECO:0000259" key="13">
    <source>
        <dbReference type="PROSITE" id="PS50926"/>
    </source>
</evidence>
<reference evidence="16" key="1">
    <citation type="journal article" date="2012" name="Science">
        <title>Fermentation, hydrogen, and sulfur metabolism in multiple uncultivated bacterial phyla.</title>
        <authorList>
            <person name="Wrighton K.C."/>
            <person name="Thomas B.C."/>
            <person name="Sharon I."/>
            <person name="Miller C.S."/>
            <person name="Castelle C.J."/>
            <person name="VerBerkmoes N.C."/>
            <person name="Wilkins M.J."/>
            <person name="Hettich R.L."/>
            <person name="Lipton M.S."/>
            <person name="Williams K.H."/>
            <person name="Long P.E."/>
            <person name="Banfield J.F."/>
        </authorList>
    </citation>
    <scope>NUCLEOTIDE SEQUENCE [LARGE SCALE GENOMIC DNA]</scope>
</reference>
<dbReference type="FunFam" id="3.40.50.12160:FF:000003">
    <property type="entry name" value="CDK5 regulatory subunit-associated protein 1"/>
    <property type="match status" value="1"/>
</dbReference>
<evidence type="ECO:0000256" key="1">
    <source>
        <dbReference type="ARBA" id="ARBA00001966"/>
    </source>
</evidence>
<dbReference type="Gene3D" id="3.40.50.12160">
    <property type="entry name" value="Methylthiotransferase, N-terminal domain"/>
    <property type="match status" value="1"/>
</dbReference>
<dbReference type="PROSITE" id="PS01278">
    <property type="entry name" value="MTTASE_RADICAL"/>
    <property type="match status" value="1"/>
</dbReference>
<dbReference type="NCBIfam" id="TIGR00089">
    <property type="entry name" value="MiaB/RimO family radical SAM methylthiotransferase"/>
    <property type="match status" value="1"/>
</dbReference>
<evidence type="ECO:0000259" key="15">
    <source>
        <dbReference type="PROSITE" id="PS51918"/>
    </source>
</evidence>
<dbReference type="PROSITE" id="PS50926">
    <property type="entry name" value="TRAM"/>
    <property type="match status" value="1"/>
</dbReference>
<feature type="domain" description="MTTase N-terminal" evidence="14">
    <location>
        <begin position="1"/>
        <end position="120"/>
    </location>
</feature>
<comment type="function">
    <text evidence="2">Catalyzes the methylthiolation of N6-(dimethylallyl)adenosine (i(6)A), leading to the formation of 2-methylthio-N6-(dimethylallyl)adenosine (ms(2)i(6)A) at position 37 in tRNAs that read codons beginning with uridine.</text>
</comment>
<evidence type="ECO:0000256" key="6">
    <source>
        <dbReference type="ARBA" id="ARBA00022723"/>
    </source>
</evidence>
<dbReference type="Pfam" id="PF04055">
    <property type="entry name" value="Radical_SAM"/>
    <property type="match status" value="1"/>
</dbReference>
<dbReference type="PANTHER" id="PTHR43020">
    <property type="entry name" value="CDK5 REGULATORY SUBUNIT-ASSOCIATED PROTEIN 1"/>
    <property type="match status" value="1"/>
</dbReference>
<evidence type="ECO:0000256" key="8">
    <source>
        <dbReference type="ARBA" id="ARBA00023014"/>
    </source>
</evidence>
<evidence type="ECO:0000256" key="3">
    <source>
        <dbReference type="ARBA" id="ARBA00022485"/>
    </source>
</evidence>
<dbReference type="InterPro" id="IPR006638">
    <property type="entry name" value="Elp3/MiaA/NifB-like_rSAM"/>
</dbReference>
<dbReference type="GO" id="GO:0005829">
    <property type="term" value="C:cytosol"/>
    <property type="evidence" value="ECO:0007669"/>
    <property type="project" value="TreeGrafter"/>
</dbReference>
<feature type="domain" description="TRAM" evidence="13">
    <location>
        <begin position="461"/>
        <end position="522"/>
    </location>
</feature>
<keyword evidence="5" id="KW-0949">S-adenosyl-L-methionine</keyword>
<dbReference type="InterPro" id="IPR023404">
    <property type="entry name" value="rSAM_horseshoe"/>
</dbReference>
<dbReference type="AlphaFoldDB" id="K1XVP1"/>
<dbReference type="InterPro" id="IPR005839">
    <property type="entry name" value="Methylthiotransferase"/>
</dbReference>
<keyword evidence="8" id="KW-0411">Iron-sulfur</keyword>
<evidence type="ECO:0000256" key="5">
    <source>
        <dbReference type="ARBA" id="ARBA00022691"/>
    </source>
</evidence>
<evidence type="ECO:0000313" key="16">
    <source>
        <dbReference type="EMBL" id="EKD29307.1"/>
    </source>
</evidence>
<comment type="caution">
    <text evidence="16">The sequence shown here is derived from an EMBL/GenBank/DDBJ whole genome shotgun (WGS) entry which is preliminary data.</text>
</comment>
<dbReference type="EMBL" id="AMFJ01034448">
    <property type="protein sequence ID" value="EKD29307.1"/>
    <property type="molecule type" value="Genomic_DNA"/>
</dbReference>
<dbReference type="InterPro" id="IPR013848">
    <property type="entry name" value="Methylthiotransferase_N"/>
</dbReference>
<dbReference type="GO" id="GO:0051539">
    <property type="term" value="F:4 iron, 4 sulfur cluster binding"/>
    <property type="evidence" value="ECO:0007669"/>
    <property type="project" value="UniProtKB-KW"/>
</dbReference>
<dbReference type="PROSITE" id="PS51918">
    <property type="entry name" value="RADICAL_SAM"/>
    <property type="match status" value="1"/>
</dbReference>
<dbReference type="FunFam" id="3.80.30.20:FF:000001">
    <property type="entry name" value="tRNA-2-methylthio-N(6)-dimethylallyladenosine synthase 2"/>
    <property type="match status" value="1"/>
</dbReference>
<evidence type="ECO:0000259" key="14">
    <source>
        <dbReference type="PROSITE" id="PS51449"/>
    </source>
</evidence>
<dbReference type="InterPro" id="IPR007197">
    <property type="entry name" value="rSAM"/>
</dbReference>
<comment type="cofactor">
    <cofactor evidence="1">
        <name>[4Fe-4S] cluster</name>
        <dbReference type="ChEBI" id="CHEBI:49883"/>
    </cofactor>
</comment>
<evidence type="ECO:0000256" key="12">
    <source>
        <dbReference type="ARBA" id="ARBA00081141"/>
    </source>
</evidence>
<name>K1XVP1_9BACT</name>
<keyword evidence="6" id="KW-0479">Metal-binding</keyword>
<dbReference type="SFLD" id="SFLDG01082">
    <property type="entry name" value="B12-binding_domain_containing"/>
    <property type="match status" value="1"/>
</dbReference>
<dbReference type="EC" id="2.8.4.3" evidence="9"/>
<evidence type="ECO:0000256" key="7">
    <source>
        <dbReference type="ARBA" id="ARBA00023004"/>
    </source>
</evidence>
<dbReference type="SMART" id="SM00729">
    <property type="entry name" value="Elp3"/>
    <property type="match status" value="1"/>
</dbReference>
<dbReference type="Pfam" id="PF01938">
    <property type="entry name" value="TRAM"/>
    <property type="match status" value="1"/>
</dbReference>
<gene>
    <name evidence="16" type="ORF">ACD_78C00448G0003</name>
</gene>
<evidence type="ECO:0000256" key="4">
    <source>
        <dbReference type="ARBA" id="ARBA00022679"/>
    </source>
</evidence>
<dbReference type="SFLD" id="SFLDS00029">
    <property type="entry name" value="Radical_SAM"/>
    <property type="match status" value="1"/>
</dbReference>
<evidence type="ECO:0000256" key="9">
    <source>
        <dbReference type="ARBA" id="ARBA00033765"/>
    </source>
</evidence>
<dbReference type="Gene3D" id="3.80.30.20">
    <property type="entry name" value="tm_1862 like domain"/>
    <property type="match status" value="1"/>
</dbReference>
<accession>K1XVP1</accession>
<dbReference type="InterPro" id="IPR058240">
    <property type="entry name" value="rSAM_sf"/>
</dbReference>
<organism evidence="16">
    <name type="scientific">uncultured bacterium</name>
    <name type="common">gcode 4</name>
    <dbReference type="NCBI Taxonomy" id="1234023"/>
    <lineage>
        <taxon>Bacteria</taxon>
        <taxon>environmental samples</taxon>
    </lineage>
</organism>
<protein>
    <recommendedName>
        <fullName evidence="10">tRNA-2-methylthio-N(6)-dimethylallyladenosine synthase</fullName>
        <ecNumber evidence="9">2.8.4.3</ecNumber>
    </recommendedName>
    <alternativeName>
        <fullName evidence="12">(Dimethylallyl)adenosine tRNA methylthiotransferase MiaB</fullName>
    </alternativeName>
    <alternativeName>
        <fullName evidence="11">tRNA-i(6)A37 methylthiotransferase</fullName>
    </alternativeName>
</protein>
<keyword evidence="4" id="KW-0808">Transferase</keyword>
<dbReference type="PANTHER" id="PTHR43020:SF2">
    <property type="entry name" value="MITOCHONDRIAL TRNA METHYLTHIOTRANSFERASE CDK5RAP1"/>
    <property type="match status" value="1"/>
</dbReference>
<feature type="domain" description="Radical SAM core" evidence="15">
    <location>
        <begin position="168"/>
        <end position="420"/>
    </location>
</feature>
<keyword evidence="3" id="KW-0004">4Fe-4S</keyword>